<dbReference type="EMBL" id="JAFLCK010000004">
    <property type="protein sequence ID" value="MBN8659569.1"/>
    <property type="molecule type" value="Genomic_DNA"/>
</dbReference>
<reference evidence="2" key="1">
    <citation type="submission" date="2021-02" db="EMBL/GenBank/DDBJ databases">
        <title>Genome-Resolved Metagenomics of a Microbial Community Performing Photosynthetic Biological Nutrient Removal.</title>
        <authorList>
            <person name="Mcdaniel E.A."/>
        </authorList>
    </citation>
    <scope>NUCLEOTIDE SEQUENCE</scope>
    <source>
        <strain evidence="2">UWPOB_OBS1</strain>
    </source>
</reference>
<feature type="region of interest" description="Disordered" evidence="1">
    <location>
        <begin position="47"/>
        <end position="121"/>
    </location>
</feature>
<gene>
    <name evidence="2" type="ORF">J0M35_04355</name>
</gene>
<feature type="compositionally biased region" description="Low complexity" evidence="1">
    <location>
        <begin position="103"/>
        <end position="121"/>
    </location>
</feature>
<feature type="compositionally biased region" description="Polar residues" evidence="1">
    <location>
        <begin position="56"/>
        <end position="85"/>
    </location>
</feature>
<evidence type="ECO:0000313" key="2">
    <source>
        <dbReference type="EMBL" id="MBN8659569.1"/>
    </source>
</evidence>
<evidence type="ECO:0000313" key="3">
    <source>
        <dbReference type="Proteomes" id="UP000664277"/>
    </source>
</evidence>
<evidence type="ECO:0000256" key="1">
    <source>
        <dbReference type="SAM" id="MobiDB-lite"/>
    </source>
</evidence>
<name>A0A8J7P755_9BACT</name>
<organism evidence="2 3">
    <name type="scientific">Candidatus Obscuribacter phosphatis</name>
    <dbReference type="NCBI Taxonomy" id="1906157"/>
    <lineage>
        <taxon>Bacteria</taxon>
        <taxon>Bacillati</taxon>
        <taxon>Candidatus Melainabacteria</taxon>
        <taxon>Candidatus Obscuribacterales</taxon>
        <taxon>Candidatus Obscuribacteraceae</taxon>
        <taxon>Candidatus Obscuribacter</taxon>
    </lineage>
</organism>
<comment type="caution">
    <text evidence="2">The sequence shown here is derived from an EMBL/GenBank/DDBJ whole genome shotgun (WGS) entry which is preliminary data.</text>
</comment>
<proteinExistence type="predicted"/>
<sequence length="508" mass="53673">MLINKSKKPTLSDRWRTLAVAIMLAGTLSPYGQLACFAQDPQVKSDWAVDEAPKPKQNSENSLTPITDQSTKTGSADPSVGNATTGGVLGVGDGPPAGSDLKSVNSNSSGSSSETNGSSGAAAAADIPMVVPVVSPSTKAVIETEAKKPAVEAQKTTAPSTVIKAGTSSAKLFGRIEQITSGKGANFPIVFKAATPSLDTSLTASALKGQAQDITMYSGTVAKSFPEDYRGTWGGSLKVWTLEQAPICFQIDPEEASKVQRIFTNKAEGSVNFMFANDTKGGIYLAPAQIMFQVAGKAVDLDKQMTQMMGGQSLASMGPMGQMMAQMANSMPVPIIFAFGDLQTSSMAKGLSGNEFVQRTLRNTVRQLSREVIEQQIIAQMNEVMKATGRPRVRYEESVIRFTKVNPQQMYVQAAQVVYGPDRKFQQKIVMYGYVTRGQVVNTNPYSGIMQMPGLPGMTPGSQPSGGFPQINPGSIPGLTPGQNPFGNGGSIPGLPPGFNPFQGLFGQ</sequence>
<dbReference type="AlphaFoldDB" id="A0A8J7P755"/>
<protein>
    <submittedName>
        <fullName evidence="2">Uncharacterized protein</fullName>
    </submittedName>
</protein>
<dbReference type="Proteomes" id="UP000664277">
    <property type="component" value="Unassembled WGS sequence"/>
</dbReference>
<accession>A0A8J7P755</accession>